<dbReference type="EMBL" id="QGDT01000009">
    <property type="protein sequence ID" value="PWJ56892.1"/>
    <property type="molecule type" value="Genomic_DNA"/>
</dbReference>
<evidence type="ECO:0000313" key="3">
    <source>
        <dbReference type="Proteomes" id="UP000245880"/>
    </source>
</evidence>
<organism evidence="2 3">
    <name type="scientific">Dyadobacter jejuensis</name>
    <dbReference type="NCBI Taxonomy" id="1082580"/>
    <lineage>
        <taxon>Bacteria</taxon>
        <taxon>Pseudomonadati</taxon>
        <taxon>Bacteroidota</taxon>
        <taxon>Cytophagia</taxon>
        <taxon>Cytophagales</taxon>
        <taxon>Spirosomataceae</taxon>
        <taxon>Dyadobacter</taxon>
    </lineage>
</organism>
<sequence length="51" mass="5936">MHGQMDVERSNRARQIMDIDAMVAIVKMMGGRLKDDREQSNNRVNYNTPQN</sequence>
<accession>A0A316AGW8</accession>
<gene>
    <name evidence="2" type="ORF">CLV98_1091</name>
</gene>
<proteinExistence type="predicted"/>
<evidence type="ECO:0000313" key="2">
    <source>
        <dbReference type="EMBL" id="PWJ56892.1"/>
    </source>
</evidence>
<comment type="caution">
    <text evidence="2">The sequence shown here is derived from an EMBL/GenBank/DDBJ whole genome shotgun (WGS) entry which is preliminary data.</text>
</comment>
<name>A0A316AGW8_9BACT</name>
<feature type="compositionally biased region" description="Polar residues" evidence="1">
    <location>
        <begin position="41"/>
        <end position="51"/>
    </location>
</feature>
<dbReference type="AlphaFoldDB" id="A0A316AGW8"/>
<dbReference type="Proteomes" id="UP000245880">
    <property type="component" value="Unassembled WGS sequence"/>
</dbReference>
<protein>
    <submittedName>
        <fullName evidence="2">Uncharacterized protein</fullName>
    </submittedName>
</protein>
<feature type="region of interest" description="Disordered" evidence="1">
    <location>
        <begin position="31"/>
        <end position="51"/>
    </location>
</feature>
<evidence type="ECO:0000256" key="1">
    <source>
        <dbReference type="SAM" id="MobiDB-lite"/>
    </source>
</evidence>
<keyword evidence="3" id="KW-1185">Reference proteome</keyword>
<reference evidence="2 3" key="1">
    <citation type="submission" date="2018-03" db="EMBL/GenBank/DDBJ databases">
        <title>Genomic Encyclopedia of Archaeal and Bacterial Type Strains, Phase II (KMG-II): from individual species to whole genera.</title>
        <authorList>
            <person name="Goeker M."/>
        </authorList>
    </citation>
    <scope>NUCLEOTIDE SEQUENCE [LARGE SCALE GENOMIC DNA]</scope>
    <source>
        <strain evidence="2 3">DSM 100346</strain>
    </source>
</reference>